<evidence type="ECO:0000256" key="3">
    <source>
        <dbReference type="ARBA" id="ARBA00023125"/>
    </source>
</evidence>
<evidence type="ECO:0000256" key="5">
    <source>
        <dbReference type="ARBA" id="ARBA00023242"/>
    </source>
</evidence>
<evidence type="ECO:0000259" key="6">
    <source>
        <dbReference type="PROSITE" id="PS50811"/>
    </source>
</evidence>
<dbReference type="PANTHER" id="PTHR31221">
    <property type="entry name" value="WRKY TRANSCRIPTION FACTOR PROTEIN 1-RELATED"/>
    <property type="match status" value="1"/>
</dbReference>
<protein>
    <recommendedName>
        <fullName evidence="6">WRKY domain-containing protein</fullName>
    </recommendedName>
</protein>
<sequence length="190" mass="20415">MEIANNNSALIGKTDQEPRVVVQTLSQVDILDDGYRRRKYGQKIVKGDPNPRSYYKRTNAGCPVRKHIERASHDPKAVITTYDGKHNHDVPAAKTISHEASASVVTDADGSLSIHASAALTGTMTTTPFSHPLTQTKSNPISLDLGVGISTSQSDATNGSQQLLGTDQIHQHHQAQFVGSGKLVIQATPL</sequence>
<name>A0A804K0H2_MUSAM</name>
<reference evidence="7" key="1">
    <citation type="submission" date="2021-05" db="UniProtKB">
        <authorList>
            <consortium name="EnsemblPlants"/>
        </authorList>
    </citation>
    <scope>IDENTIFICATION</scope>
    <source>
        <strain evidence="7">subsp. malaccensis</strain>
    </source>
</reference>
<dbReference type="SUPFAM" id="SSF118290">
    <property type="entry name" value="WRKY DNA-binding domain"/>
    <property type="match status" value="1"/>
</dbReference>
<evidence type="ECO:0000256" key="4">
    <source>
        <dbReference type="ARBA" id="ARBA00023163"/>
    </source>
</evidence>
<keyword evidence="3" id="KW-0238">DNA-binding</keyword>
<dbReference type="InterPro" id="IPR003657">
    <property type="entry name" value="WRKY_dom"/>
</dbReference>
<dbReference type="Pfam" id="PF03106">
    <property type="entry name" value="WRKY"/>
    <property type="match status" value="1"/>
</dbReference>
<dbReference type="EnsemblPlants" id="Ma07_t27340.1">
    <property type="protein sequence ID" value="Ma07_p27340.1"/>
    <property type="gene ID" value="Ma07_g27340"/>
</dbReference>
<dbReference type="InterPro" id="IPR044810">
    <property type="entry name" value="WRKY_plant"/>
</dbReference>
<dbReference type="OrthoDB" id="782602at2759"/>
<dbReference type="GO" id="GO:0003700">
    <property type="term" value="F:DNA-binding transcription factor activity"/>
    <property type="evidence" value="ECO:0007669"/>
    <property type="project" value="InterPro"/>
</dbReference>
<keyword evidence="8" id="KW-1185">Reference proteome</keyword>
<accession>A0A804K0H2</accession>
<keyword evidence="2" id="KW-0805">Transcription regulation</keyword>
<keyword evidence="4" id="KW-0804">Transcription</keyword>
<proteinExistence type="predicted"/>
<dbReference type="Proteomes" id="UP000012960">
    <property type="component" value="Unplaced"/>
</dbReference>
<evidence type="ECO:0000313" key="8">
    <source>
        <dbReference type="Proteomes" id="UP000012960"/>
    </source>
</evidence>
<dbReference type="PANTHER" id="PTHR31221:SF193">
    <property type="entry name" value="WRKY TRANSCRIPTION FACTOR PROTEIN 1-RELATED"/>
    <property type="match status" value="1"/>
</dbReference>
<dbReference type="PROSITE" id="PS50811">
    <property type="entry name" value="WRKY"/>
    <property type="match status" value="1"/>
</dbReference>
<evidence type="ECO:0000313" key="7">
    <source>
        <dbReference type="EnsemblPlants" id="Ma07_p27340.1"/>
    </source>
</evidence>
<evidence type="ECO:0000256" key="1">
    <source>
        <dbReference type="ARBA" id="ARBA00004123"/>
    </source>
</evidence>
<feature type="domain" description="WRKY" evidence="6">
    <location>
        <begin position="26"/>
        <end position="91"/>
    </location>
</feature>
<dbReference type="OMA" id="NSHPRAY"/>
<dbReference type="Gramene" id="Ma07_t27340.1">
    <property type="protein sequence ID" value="Ma07_p27340.1"/>
    <property type="gene ID" value="Ma07_g27340"/>
</dbReference>
<dbReference type="InterPro" id="IPR036576">
    <property type="entry name" value="WRKY_dom_sf"/>
</dbReference>
<organism evidence="7 8">
    <name type="scientific">Musa acuminata subsp. malaccensis</name>
    <name type="common">Wild banana</name>
    <name type="synonym">Musa malaccensis</name>
    <dbReference type="NCBI Taxonomy" id="214687"/>
    <lineage>
        <taxon>Eukaryota</taxon>
        <taxon>Viridiplantae</taxon>
        <taxon>Streptophyta</taxon>
        <taxon>Embryophyta</taxon>
        <taxon>Tracheophyta</taxon>
        <taxon>Spermatophyta</taxon>
        <taxon>Magnoliopsida</taxon>
        <taxon>Liliopsida</taxon>
        <taxon>Zingiberales</taxon>
        <taxon>Musaceae</taxon>
        <taxon>Musa</taxon>
    </lineage>
</organism>
<dbReference type="AlphaFoldDB" id="A0A804K0H2"/>
<comment type="subcellular location">
    <subcellularLocation>
        <location evidence="1">Nucleus</location>
    </subcellularLocation>
</comment>
<evidence type="ECO:0000256" key="2">
    <source>
        <dbReference type="ARBA" id="ARBA00023015"/>
    </source>
</evidence>
<dbReference type="SMART" id="SM00774">
    <property type="entry name" value="WRKY"/>
    <property type="match status" value="1"/>
</dbReference>
<dbReference type="GO" id="GO:0043565">
    <property type="term" value="F:sequence-specific DNA binding"/>
    <property type="evidence" value="ECO:0007669"/>
    <property type="project" value="InterPro"/>
</dbReference>
<dbReference type="GO" id="GO:0005634">
    <property type="term" value="C:nucleus"/>
    <property type="evidence" value="ECO:0007669"/>
    <property type="project" value="UniProtKB-SubCell"/>
</dbReference>
<keyword evidence="5" id="KW-0539">Nucleus</keyword>
<dbReference type="Gene3D" id="2.20.25.80">
    <property type="entry name" value="WRKY domain"/>
    <property type="match status" value="1"/>
</dbReference>
<dbReference type="InParanoid" id="A0A804K0H2"/>